<evidence type="ECO:0000256" key="1">
    <source>
        <dbReference type="ARBA" id="ARBA00001974"/>
    </source>
</evidence>
<evidence type="ECO:0000256" key="3">
    <source>
        <dbReference type="ARBA" id="ARBA00022827"/>
    </source>
</evidence>
<organism evidence="6 7">
    <name type="scientific">Streptomyces ochraceiscleroticus</name>
    <dbReference type="NCBI Taxonomy" id="47761"/>
    <lineage>
        <taxon>Bacteria</taxon>
        <taxon>Bacillati</taxon>
        <taxon>Actinomycetota</taxon>
        <taxon>Actinomycetes</taxon>
        <taxon>Kitasatosporales</taxon>
        <taxon>Streptomycetaceae</taxon>
        <taxon>Streptomyces</taxon>
    </lineage>
</organism>
<name>A0ABW1MNZ4_9ACTN</name>
<dbReference type="Pfam" id="PF00890">
    <property type="entry name" value="FAD_binding_2"/>
    <property type="match status" value="1"/>
</dbReference>
<feature type="domain" description="FAD-dependent oxidoreductase 2 FAD-binding" evidence="5">
    <location>
        <begin position="23"/>
        <end position="455"/>
    </location>
</feature>
<dbReference type="InterPro" id="IPR036188">
    <property type="entry name" value="FAD/NAD-bd_sf"/>
</dbReference>
<comment type="cofactor">
    <cofactor evidence="1">
        <name>FAD</name>
        <dbReference type="ChEBI" id="CHEBI:57692"/>
    </cofactor>
</comment>
<keyword evidence="4" id="KW-0560">Oxidoreductase</keyword>
<dbReference type="EMBL" id="JBHSPX010000006">
    <property type="protein sequence ID" value="MFC6065111.1"/>
    <property type="molecule type" value="Genomic_DNA"/>
</dbReference>
<dbReference type="SUPFAM" id="SSF56425">
    <property type="entry name" value="Succinate dehydrogenase/fumarate reductase flavoprotein, catalytic domain"/>
    <property type="match status" value="1"/>
</dbReference>
<dbReference type="Gene3D" id="3.50.50.60">
    <property type="entry name" value="FAD/NAD(P)-binding domain"/>
    <property type="match status" value="1"/>
</dbReference>
<reference evidence="7" key="1">
    <citation type="journal article" date="2019" name="Int. J. Syst. Evol. Microbiol.">
        <title>The Global Catalogue of Microorganisms (GCM) 10K type strain sequencing project: providing services to taxonomists for standard genome sequencing and annotation.</title>
        <authorList>
            <consortium name="The Broad Institute Genomics Platform"/>
            <consortium name="The Broad Institute Genome Sequencing Center for Infectious Disease"/>
            <person name="Wu L."/>
            <person name="Ma J."/>
        </authorList>
    </citation>
    <scope>NUCLEOTIDE SEQUENCE [LARGE SCALE GENOMIC DNA]</scope>
    <source>
        <strain evidence="7">CGMCC 1.15180</strain>
    </source>
</reference>
<proteinExistence type="predicted"/>
<dbReference type="InterPro" id="IPR050315">
    <property type="entry name" value="FAD-oxidoreductase_2"/>
</dbReference>
<dbReference type="InterPro" id="IPR027477">
    <property type="entry name" value="Succ_DH/fumarate_Rdtase_cat_sf"/>
</dbReference>
<sequence>MSDVLDTAVPSSEPAADAAGPLDLVVVGCGAGGLATAVSFAENAPGSRVLVLERSSRYNRGGNTTWTGSFFRLTADGRPAEDFERRMHELSEGQSDPAYIAALSENAEPTVRWLADRHGVEFETRPTYFVTARGPRLMPAGGGAALVDRLAKSLERLGGSIAYGVRAISLSTDAFGAVCGVHVEEGGTPRHIAARRVVLASGGFQGNRELLERHVGPTGGELRPIAPGGRNNRGEGIEMAVAVGAARSGQYDRFHGEPVDPRSHQAEALVMAYPYGILVNADGRRFLDEGSDTPDNTFEEVAYRIWREARQSAYLICDAKLLRIEGHERSLLTDKDPVTAPTIDELARKLDVAPDELSWTVARYNDACRPTAPYDPTRLDGKHTVGLVPPKSNWAVELDTAPYMAWPVHCAITFTFGGVRTDARSRVLTERDEPIEGLYAIGETAGLYYSRYPGATSVLRALTFGRLAGAEVARAAVATG</sequence>
<dbReference type="InterPro" id="IPR003953">
    <property type="entry name" value="FAD-dep_OxRdtase_2_FAD-bd"/>
</dbReference>
<dbReference type="PANTHER" id="PTHR43400:SF7">
    <property type="entry name" value="FAD-DEPENDENT OXIDOREDUCTASE 2 FAD BINDING DOMAIN-CONTAINING PROTEIN"/>
    <property type="match status" value="1"/>
</dbReference>
<dbReference type="Proteomes" id="UP001596139">
    <property type="component" value="Unassembled WGS sequence"/>
</dbReference>
<keyword evidence="7" id="KW-1185">Reference proteome</keyword>
<accession>A0ABW1MNZ4</accession>
<evidence type="ECO:0000256" key="2">
    <source>
        <dbReference type="ARBA" id="ARBA00022630"/>
    </source>
</evidence>
<evidence type="ECO:0000259" key="5">
    <source>
        <dbReference type="Pfam" id="PF00890"/>
    </source>
</evidence>
<protein>
    <submittedName>
        <fullName evidence="6">FAD-binding protein</fullName>
    </submittedName>
</protein>
<keyword evidence="3" id="KW-0274">FAD</keyword>
<dbReference type="SUPFAM" id="SSF51905">
    <property type="entry name" value="FAD/NAD(P)-binding domain"/>
    <property type="match status" value="1"/>
</dbReference>
<evidence type="ECO:0000313" key="7">
    <source>
        <dbReference type="Proteomes" id="UP001596139"/>
    </source>
</evidence>
<evidence type="ECO:0000313" key="6">
    <source>
        <dbReference type="EMBL" id="MFC6065111.1"/>
    </source>
</evidence>
<evidence type="ECO:0000256" key="4">
    <source>
        <dbReference type="ARBA" id="ARBA00023002"/>
    </source>
</evidence>
<dbReference type="PANTHER" id="PTHR43400">
    <property type="entry name" value="FUMARATE REDUCTASE"/>
    <property type="match status" value="1"/>
</dbReference>
<dbReference type="RefSeq" id="WP_051861237.1">
    <property type="nucleotide sequence ID" value="NZ_JBHSPX010000006.1"/>
</dbReference>
<dbReference type="Gene3D" id="3.90.700.10">
    <property type="entry name" value="Succinate dehydrogenase/fumarate reductase flavoprotein, catalytic domain"/>
    <property type="match status" value="1"/>
</dbReference>
<gene>
    <name evidence="6" type="ORF">ACFP4F_21545</name>
</gene>
<comment type="caution">
    <text evidence="6">The sequence shown here is derived from an EMBL/GenBank/DDBJ whole genome shotgun (WGS) entry which is preliminary data.</text>
</comment>
<keyword evidence="2" id="KW-0285">Flavoprotein</keyword>